<dbReference type="AlphaFoldDB" id="A0AAF1JWX7"/>
<proteinExistence type="predicted"/>
<organism evidence="1 2">
    <name type="scientific">Plastoroseomonas arctica</name>
    <dbReference type="NCBI Taxonomy" id="1509237"/>
    <lineage>
        <taxon>Bacteria</taxon>
        <taxon>Pseudomonadati</taxon>
        <taxon>Pseudomonadota</taxon>
        <taxon>Alphaproteobacteria</taxon>
        <taxon>Acetobacterales</taxon>
        <taxon>Acetobacteraceae</taxon>
        <taxon>Plastoroseomonas</taxon>
    </lineage>
</organism>
<dbReference type="Proteomes" id="UP001196068">
    <property type="component" value="Unassembled WGS sequence"/>
</dbReference>
<reference evidence="1" key="1">
    <citation type="submission" date="2020-01" db="EMBL/GenBank/DDBJ databases">
        <authorList>
            <person name="Rat A."/>
        </authorList>
    </citation>
    <scope>NUCLEOTIDE SEQUENCE</scope>
    <source>
        <strain evidence="1">LMG 28251</strain>
    </source>
</reference>
<reference evidence="1" key="2">
    <citation type="journal article" date="2021" name="Syst. Appl. Microbiol.">
        <title>Roseomonas hellenica sp. nov., isolated from roots of wild-growing Alkanna tinctoria.</title>
        <authorList>
            <person name="Rat A."/>
            <person name="Naranjo H.D."/>
            <person name="Lebbe L."/>
            <person name="Cnockaert M."/>
            <person name="Krigas N."/>
            <person name="Grigoriadou K."/>
            <person name="Maloupa E."/>
            <person name="Willems A."/>
        </authorList>
    </citation>
    <scope>NUCLEOTIDE SEQUENCE</scope>
    <source>
        <strain evidence="1">LMG 28251</strain>
    </source>
</reference>
<keyword evidence="2" id="KW-1185">Reference proteome</keyword>
<name>A0AAF1JWX7_9PROT</name>
<gene>
    <name evidence="1" type="ORF">GXW79_01010</name>
</gene>
<dbReference type="RefSeq" id="WP_211872342.1">
    <property type="nucleotide sequence ID" value="NZ_JAAEDH010000001.1"/>
</dbReference>
<accession>A0AAF1JWX7</accession>
<evidence type="ECO:0000313" key="2">
    <source>
        <dbReference type="Proteomes" id="UP001196068"/>
    </source>
</evidence>
<sequence>MVETAKNTRAEAPAREGSEGSVPFTILGLTALPDTRRTPLAAARVRLGPAEVVFHLAARRGQRWVVTPPRDPDNQPALFLPERIEEALHAAIIEAANADPVVTAHLAKRAWC</sequence>
<protein>
    <submittedName>
        <fullName evidence="1">Uncharacterized protein</fullName>
    </submittedName>
</protein>
<evidence type="ECO:0000313" key="1">
    <source>
        <dbReference type="EMBL" id="MBR0653649.1"/>
    </source>
</evidence>
<comment type="caution">
    <text evidence="1">The sequence shown here is derived from an EMBL/GenBank/DDBJ whole genome shotgun (WGS) entry which is preliminary data.</text>
</comment>
<dbReference type="EMBL" id="JAAEDH010000001">
    <property type="protein sequence ID" value="MBR0653649.1"/>
    <property type="molecule type" value="Genomic_DNA"/>
</dbReference>